<dbReference type="KEGG" id="mvc:MSVAZ_1755"/>
<dbReference type="HOGENOM" id="CLU_026835_0_0_2"/>
<dbReference type="SUPFAM" id="SSF48208">
    <property type="entry name" value="Six-hairpin glycosidases"/>
    <property type="match status" value="1"/>
</dbReference>
<dbReference type="InterPro" id="IPR024742">
    <property type="entry name" value="Glycogen_debranch_N"/>
</dbReference>
<dbReference type="EMBL" id="CP009520">
    <property type="protein sequence ID" value="AKB44024.1"/>
    <property type="molecule type" value="Genomic_DNA"/>
</dbReference>
<dbReference type="GO" id="GO:0004134">
    <property type="term" value="F:4-alpha-glucanotransferase activity"/>
    <property type="evidence" value="ECO:0007669"/>
    <property type="project" value="InterPro"/>
</dbReference>
<name>A0A0E3Q5N4_9EURY</name>
<dbReference type="AlphaFoldDB" id="A0A0E3Q5N4"/>
<dbReference type="GO" id="GO:0005980">
    <property type="term" value="P:glycogen catabolic process"/>
    <property type="evidence" value="ECO:0007669"/>
    <property type="project" value="InterPro"/>
</dbReference>
<dbReference type="PATRIC" id="fig|1434123.4.peg.2132"/>
<dbReference type="PANTHER" id="PTHR10569:SF2">
    <property type="entry name" value="GLYCOGEN DEBRANCHING ENZYME"/>
    <property type="match status" value="1"/>
</dbReference>
<dbReference type="Pfam" id="PF12439">
    <property type="entry name" value="GDE_N"/>
    <property type="match status" value="1"/>
</dbReference>
<dbReference type="Proteomes" id="UP000033096">
    <property type="component" value="Chromosome"/>
</dbReference>
<sequence>MSGIRLGADCLSTYEEGIKREWIIGNGLGGYASSTVIGAGTRTYHGLLVAAPENSPGRFVLLSSLDEEISTDEELYKLAVHKFTDTVSPTGFNCLSEYVQNPFPLWVYQPGDFTVKKKVFMVHNSNTTCILYDIESITEEALLKIFPLINSRDFHYTARSGYLSFSQKAYPEGVDLESSNGFTFSLSSNLEYHSDPRWYYNLEYDAEKQRGLNYQEDNFSPGYFEGKLKPGTSRFFIIASTDDIPPLNLRKVDELYKRAVNRQNLLILNSRLTDPFALKLLRATDTFTVKNPFSGENTIIAGYHWYSDWGRDTMISLTGLYLIPYRHEEARSVLMNFAKYCRKGLIPNTFPSFGGEPVYNTVDASLWFIHAVSRYFAYTGNFLFLADIWDTIEAIIDNYRKGTNFGICMDSDHLIQQGPQLTWMDAKIGERAVTPRAGKACEINALWYNALKIASSLGTILGKEVFLYEMLADGVASNFESTFWNPETNCLFDLVCQDEAGNEVKDPAIRPNQIFAVALPNTMLPPDKEKAIVDRVEKDLLTPFGLRSLSSDHPLYKGQYHGDAFTRDTAYHNGTAWPWLLGAYVRAYRKVNNYSKKSLEDMRALLEGFDTHFETAGFGTISEVFNGDYPHSPGGCIAQAWSVAEIFRAYVEDVLEVRPLLSTISPVVLSTISQEMDMMSFSSMKINEKTT</sequence>
<evidence type="ECO:0000313" key="3">
    <source>
        <dbReference type="EMBL" id="AKB44024.1"/>
    </source>
</evidence>
<dbReference type="GO" id="GO:0004135">
    <property type="term" value="F:amylo-alpha-1,6-glucosidase activity"/>
    <property type="evidence" value="ECO:0007669"/>
    <property type="project" value="InterPro"/>
</dbReference>
<organism evidence="3 4">
    <name type="scientific">Methanosarcina vacuolata Z-761</name>
    <dbReference type="NCBI Taxonomy" id="1434123"/>
    <lineage>
        <taxon>Archaea</taxon>
        <taxon>Methanobacteriati</taxon>
        <taxon>Methanobacteriota</taxon>
        <taxon>Stenosarchaea group</taxon>
        <taxon>Methanomicrobia</taxon>
        <taxon>Methanosarcinales</taxon>
        <taxon>Methanosarcinaceae</taxon>
        <taxon>Methanosarcina</taxon>
    </lineage>
</organism>
<evidence type="ECO:0000313" key="4">
    <source>
        <dbReference type="Proteomes" id="UP000033096"/>
    </source>
</evidence>
<feature type="domain" description="Glycogen debranching enzyme bacterial and archaeal type N-terminal" evidence="2">
    <location>
        <begin position="20"/>
        <end position="233"/>
    </location>
</feature>
<dbReference type="RefSeq" id="WP_084626114.1">
    <property type="nucleotide sequence ID" value="NZ_CP009520.1"/>
</dbReference>
<dbReference type="STRING" id="1434123.MSVAZ_1755"/>
<dbReference type="InterPro" id="IPR032790">
    <property type="entry name" value="GDE_C"/>
</dbReference>
<protein>
    <submittedName>
        <fullName evidence="3">Putative glycogen debranching enzyme, archaeal type, TIGR01561</fullName>
    </submittedName>
</protein>
<dbReference type="InterPro" id="IPR010401">
    <property type="entry name" value="AGL/Gdb1"/>
</dbReference>
<keyword evidence="4" id="KW-1185">Reference proteome</keyword>
<dbReference type="PANTHER" id="PTHR10569">
    <property type="entry name" value="GLYCOGEN DEBRANCHING ENZYME"/>
    <property type="match status" value="1"/>
</dbReference>
<gene>
    <name evidence="3" type="ORF">MSVAZ_1755</name>
</gene>
<reference evidence="3 4" key="1">
    <citation type="submission" date="2014-07" db="EMBL/GenBank/DDBJ databases">
        <title>Methanogenic archaea and the global carbon cycle.</title>
        <authorList>
            <person name="Henriksen J.R."/>
            <person name="Luke J."/>
            <person name="Reinhart S."/>
            <person name="Benedict M.N."/>
            <person name="Youngblut N.D."/>
            <person name="Metcalf M.E."/>
            <person name="Whitaker R.J."/>
            <person name="Metcalf W.W."/>
        </authorList>
    </citation>
    <scope>NUCLEOTIDE SEQUENCE [LARGE SCALE GENOMIC DNA]</scope>
    <source>
        <strain evidence="3 4">Z-761</strain>
    </source>
</reference>
<evidence type="ECO:0000259" key="2">
    <source>
        <dbReference type="Pfam" id="PF12439"/>
    </source>
</evidence>
<dbReference type="GeneID" id="24810202"/>
<feature type="domain" description="Glycogen debranching enzyme C-terminal" evidence="1">
    <location>
        <begin position="283"/>
        <end position="648"/>
    </location>
</feature>
<dbReference type="Pfam" id="PF06202">
    <property type="entry name" value="GDE_C"/>
    <property type="match status" value="1"/>
</dbReference>
<dbReference type="InterPro" id="IPR012341">
    <property type="entry name" value="6hp_glycosidase-like_sf"/>
</dbReference>
<dbReference type="InterPro" id="IPR006451">
    <property type="entry name" value="Glycogen_debranch_arc"/>
</dbReference>
<dbReference type="NCBIfam" id="TIGR01561">
    <property type="entry name" value="gde_arch"/>
    <property type="match status" value="1"/>
</dbReference>
<dbReference type="Gene3D" id="1.50.10.10">
    <property type="match status" value="1"/>
</dbReference>
<evidence type="ECO:0000259" key="1">
    <source>
        <dbReference type="Pfam" id="PF06202"/>
    </source>
</evidence>
<accession>A0A0E3Q5N4</accession>
<dbReference type="FunFam" id="1.50.10.10:FF:000073">
    <property type="entry name" value="Glycogen debranching enzyme, hypothetical (TreX-like)"/>
    <property type="match status" value="1"/>
</dbReference>
<proteinExistence type="predicted"/>
<dbReference type="InterPro" id="IPR008928">
    <property type="entry name" value="6-hairpin_glycosidase_sf"/>
</dbReference>